<gene>
    <name evidence="1" type="ORF">JRV97_08565</name>
</gene>
<name>A0ABY8PPA6_9BACT</name>
<evidence type="ECO:0000313" key="1">
    <source>
        <dbReference type="EMBL" id="WGS64421.1"/>
    </source>
</evidence>
<evidence type="ECO:0000313" key="2">
    <source>
        <dbReference type="Proteomes" id="UP001232493"/>
    </source>
</evidence>
<accession>A0ABY8PPA6</accession>
<sequence length="382" mass="44349">MKKMIFLILLFIPIFIYASFSVSLENVVPGMMQTLFVPIELHNNSSELLVYPSLENIRFGRIYIANSYYNVIIGISNGKEIAIVDSNRNKNFTDDYSSNKIIRYDENTPVILSKLYIISNGNSEPYYIIIKKCQDKWGFFGITRKEGLVDLNGEKYKLFISETNSDGIFDLNNFIAGIDLNNDGIFESYEIFNKYFQIDRESYIVTSISSNGDELTFEKTNENIINPVVNSDIPEDILYSNKELKIEKGKWKILVSGIFNDEIKTVLAYLNHINIKNVEIQYMYLYNKNCCNGSYTDVLNNIKNTYPNIKIIPINMENEFDEIQQKMKVLLPKTFMIISPKNKLIYSTKVILDQENLIWNIINPSFAEQFNNLKNFIENIIM</sequence>
<dbReference type="Proteomes" id="UP001232493">
    <property type="component" value="Chromosome"/>
</dbReference>
<dbReference type="EMBL" id="CP069362">
    <property type="protein sequence ID" value="WGS64421.1"/>
    <property type="molecule type" value="Genomic_DNA"/>
</dbReference>
<dbReference type="RefSeq" id="WP_280998072.1">
    <property type="nucleotide sequence ID" value="NZ_CP069362.1"/>
</dbReference>
<reference evidence="1 2" key="1">
    <citation type="submission" date="2021-02" db="EMBL/GenBank/DDBJ databases">
        <title>Characterization of Marinitoga sp. nov. str. BP5-C20A.</title>
        <authorList>
            <person name="Erauso G."/>
            <person name="Postec A."/>
        </authorList>
    </citation>
    <scope>NUCLEOTIDE SEQUENCE [LARGE SCALE GENOMIC DNA]</scope>
    <source>
        <strain evidence="1 2">BP5-C20A</strain>
    </source>
</reference>
<organism evidence="1 2">
    <name type="scientific">Marinitoga aeolica</name>
    <dbReference type="NCBI Taxonomy" id="2809031"/>
    <lineage>
        <taxon>Bacteria</taxon>
        <taxon>Thermotogati</taxon>
        <taxon>Thermotogota</taxon>
        <taxon>Thermotogae</taxon>
        <taxon>Petrotogales</taxon>
        <taxon>Petrotogaceae</taxon>
        <taxon>Marinitoga</taxon>
    </lineage>
</organism>
<proteinExistence type="predicted"/>
<protein>
    <recommendedName>
        <fullName evidence="3">Thioredoxin domain-containing protein</fullName>
    </recommendedName>
</protein>
<evidence type="ECO:0008006" key="3">
    <source>
        <dbReference type="Google" id="ProtNLM"/>
    </source>
</evidence>
<keyword evidence="2" id="KW-1185">Reference proteome</keyword>